<name>A0A091B9Z9_9GAMM</name>
<dbReference type="EMBL" id="AWXU01000035">
    <property type="protein sequence ID" value="KFN49443.1"/>
    <property type="molecule type" value="Genomic_DNA"/>
</dbReference>
<organism evidence="3 4">
    <name type="scientific">Arenimonas composti TR7-09 = DSM 18010</name>
    <dbReference type="NCBI Taxonomy" id="1121013"/>
    <lineage>
        <taxon>Bacteria</taxon>
        <taxon>Pseudomonadati</taxon>
        <taxon>Pseudomonadota</taxon>
        <taxon>Gammaproteobacteria</taxon>
        <taxon>Lysobacterales</taxon>
        <taxon>Lysobacteraceae</taxon>
        <taxon>Arenimonas</taxon>
    </lineage>
</organism>
<dbReference type="STRING" id="1121013.GCA_000426365_00973"/>
<evidence type="ECO:0008006" key="5">
    <source>
        <dbReference type="Google" id="ProtNLM"/>
    </source>
</evidence>
<dbReference type="RefSeq" id="WP_026816393.1">
    <property type="nucleotide sequence ID" value="NZ_AUFF01000002.1"/>
</dbReference>
<comment type="caution">
    <text evidence="3">The sequence shown here is derived from an EMBL/GenBank/DDBJ whole genome shotgun (WGS) entry which is preliminary data.</text>
</comment>
<dbReference type="AlphaFoldDB" id="A0A091B9Z9"/>
<evidence type="ECO:0000313" key="4">
    <source>
        <dbReference type="Proteomes" id="UP000029391"/>
    </source>
</evidence>
<evidence type="ECO:0000256" key="2">
    <source>
        <dbReference type="SAM" id="SignalP"/>
    </source>
</evidence>
<feature type="chain" id="PRO_5001869592" description="Tetratricopeptide repeat protein" evidence="2">
    <location>
        <begin position="22"/>
        <end position="450"/>
    </location>
</feature>
<feature type="region of interest" description="Disordered" evidence="1">
    <location>
        <begin position="24"/>
        <end position="58"/>
    </location>
</feature>
<protein>
    <recommendedName>
        <fullName evidence="5">Tetratricopeptide repeat protein</fullName>
    </recommendedName>
</protein>
<keyword evidence="2" id="KW-0732">Signal</keyword>
<evidence type="ECO:0000256" key="1">
    <source>
        <dbReference type="SAM" id="MobiDB-lite"/>
    </source>
</evidence>
<feature type="signal peptide" evidence="2">
    <location>
        <begin position="1"/>
        <end position="21"/>
    </location>
</feature>
<gene>
    <name evidence="3" type="ORF">P873_10750</name>
</gene>
<dbReference type="eggNOG" id="ENOG50344KG">
    <property type="taxonomic scope" value="Bacteria"/>
</dbReference>
<feature type="compositionally biased region" description="Low complexity" evidence="1">
    <location>
        <begin position="49"/>
        <end position="58"/>
    </location>
</feature>
<reference evidence="3 4" key="1">
    <citation type="submission" date="2013-09" db="EMBL/GenBank/DDBJ databases">
        <title>Genome sequencing of Arenimonas composti.</title>
        <authorList>
            <person name="Chen F."/>
            <person name="Wang G."/>
        </authorList>
    </citation>
    <scope>NUCLEOTIDE SEQUENCE [LARGE SCALE GENOMIC DNA]</scope>
    <source>
        <strain evidence="3 4">TR7-09</strain>
    </source>
</reference>
<evidence type="ECO:0000313" key="3">
    <source>
        <dbReference type="EMBL" id="KFN49443.1"/>
    </source>
</evidence>
<dbReference type="OrthoDB" id="6023295at2"/>
<keyword evidence="4" id="KW-1185">Reference proteome</keyword>
<proteinExistence type="predicted"/>
<accession>A0A091B9Z9</accession>
<sequence>MRSHTLLLPLLLALVAPLASADVDPRKRSVEKNPTSAPAESRSRSRSEGTAPAGPTAAGNADLHAAIALEQRALQAARDGDGDAAALALAELATRFPGVLPAVHPPLLRFAVEEASRGGNARVALLQALVDADYASRETGDGSGYAYELALERLQQGDLEAAARAHARIQAPEQLVLTLIDRRFDPLTGGDEAGIDIEAASRRHVDRLRTRAFLDQNVLALQVVFGQAQLVVGDFAEALALAEQVEASFAEAQPWLDPDQRFSMRLVRMQAQFGLGREQEAVADLAAAVQAGDAVGGEFPRLLLAALQCSRGDYAEALKTLEPVPAPENLLGLLRASIVGCAASRTGDTAAFAAALAWAREHRALMPRVYTEVLLYDSRLDEAAADLIARLRDPETRADALIDVQDFRELPTAPGERILKANGEALLARADVQAAIAEVGRRRAWPIYKP</sequence>
<dbReference type="Proteomes" id="UP000029391">
    <property type="component" value="Unassembled WGS sequence"/>
</dbReference>